<organism evidence="1 2">
    <name type="scientific">Rhizoctonia solani</name>
    <dbReference type="NCBI Taxonomy" id="456999"/>
    <lineage>
        <taxon>Eukaryota</taxon>
        <taxon>Fungi</taxon>
        <taxon>Dikarya</taxon>
        <taxon>Basidiomycota</taxon>
        <taxon>Agaricomycotina</taxon>
        <taxon>Agaricomycetes</taxon>
        <taxon>Cantharellales</taxon>
        <taxon>Ceratobasidiaceae</taxon>
        <taxon>Rhizoctonia</taxon>
    </lineage>
</organism>
<comment type="caution">
    <text evidence="1">The sequence shown here is derived from an EMBL/GenBank/DDBJ whole genome shotgun (WGS) entry which is preliminary data.</text>
</comment>
<gene>
    <name evidence="1" type="ORF">RDB_LOCUS114377</name>
</gene>
<proteinExistence type="predicted"/>
<evidence type="ECO:0000313" key="1">
    <source>
        <dbReference type="EMBL" id="CAE6493219.1"/>
    </source>
</evidence>
<evidence type="ECO:0000313" key="2">
    <source>
        <dbReference type="Proteomes" id="UP000663861"/>
    </source>
</evidence>
<dbReference type="Proteomes" id="UP000663861">
    <property type="component" value="Unassembled WGS sequence"/>
</dbReference>
<sequence length="152" mass="16784">MTHLALKRLSVVGHVVAIARLPINPDHQVAPTMNLGWIMIHLLISLPQALCLWGRNTGQTVSTLSISDNRRDSGLAHEDLGAIKTKLSALKLHSERSDCFKDASSTLYSSCESLNFGPSERVKGMFNGLGGFYRFAQLSYGTYHSRDRNDLV</sequence>
<name>A0A8H3H9H2_9AGAM</name>
<dbReference type="EMBL" id="CAJMWY010002686">
    <property type="protein sequence ID" value="CAE6493219.1"/>
    <property type="molecule type" value="Genomic_DNA"/>
</dbReference>
<reference evidence="1" key="1">
    <citation type="submission" date="2021-01" db="EMBL/GenBank/DDBJ databases">
        <authorList>
            <person name="Kaushik A."/>
        </authorList>
    </citation>
    <scope>NUCLEOTIDE SEQUENCE</scope>
    <source>
        <strain evidence="1">AG4-RS23</strain>
    </source>
</reference>
<protein>
    <submittedName>
        <fullName evidence="1">Uncharacterized protein</fullName>
    </submittedName>
</protein>
<accession>A0A8H3H9H2</accession>
<dbReference type="OrthoDB" id="10265467at2759"/>
<dbReference type="AlphaFoldDB" id="A0A8H3H9H2"/>